<keyword evidence="4" id="KW-0133">Cell shape</keyword>
<dbReference type="Proteomes" id="UP001240447">
    <property type="component" value="Unassembled WGS sequence"/>
</dbReference>
<feature type="transmembrane region" description="Helical" evidence="8">
    <location>
        <begin position="12"/>
        <end position="28"/>
    </location>
</feature>
<feature type="transmembrane region" description="Helical" evidence="8">
    <location>
        <begin position="297"/>
        <end position="318"/>
    </location>
</feature>
<evidence type="ECO:0000256" key="4">
    <source>
        <dbReference type="ARBA" id="ARBA00022960"/>
    </source>
</evidence>
<accession>A0ABT9NNB6</accession>
<evidence type="ECO:0000256" key="8">
    <source>
        <dbReference type="SAM" id="Phobius"/>
    </source>
</evidence>
<feature type="transmembrane region" description="Helical" evidence="8">
    <location>
        <begin position="339"/>
        <end position="359"/>
    </location>
</feature>
<reference evidence="9 10" key="1">
    <citation type="submission" date="2023-07" db="EMBL/GenBank/DDBJ databases">
        <title>Sequencing the genomes of 1000 actinobacteria strains.</title>
        <authorList>
            <person name="Klenk H.-P."/>
        </authorList>
    </citation>
    <scope>NUCLEOTIDE SEQUENCE [LARGE SCALE GENOMIC DNA]</scope>
    <source>
        <strain evidence="9 10">GD13</strain>
    </source>
</reference>
<feature type="transmembrane region" description="Helical" evidence="8">
    <location>
        <begin position="474"/>
        <end position="498"/>
    </location>
</feature>
<keyword evidence="6 8" id="KW-1133">Transmembrane helix</keyword>
<evidence type="ECO:0000256" key="2">
    <source>
        <dbReference type="ARBA" id="ARBA00022475"/>
    </source>
</evidence>
<name>A0ABT9NNB6_9ACTN</name>
<comment type="subcellular location">
    <subcellularLocation>
        <location evidence="1">Cell membrane</location>
        <topology evidence="1">Multi-pass membrane protein</topology>
    </subcellularLocation>
</comment>
<dbReference type="NCBIfam" id="TIGR01695">
    <property type="entry name" value="murJ_mviN"/>
    <property type="match status" value="1"/>
</dbReference>
<keyword evidence="2" id="KW-1003">Cell membrane</keyword>
<dbReference type="EMBL" id="JAUSQM010000001">
    <property type="protein sequence ID" value="MDP9821330.1"/>
    <property type="molecule type" value="Genomic_DNA"/>
</dbReference>
<organism evidence="9 10">
    <name type="scientific">Nocardioides massiliensis</name>
    <dbReference type="NCBI Taxonomy" id="1325935"/>
    <lineage>
        <taxon>Bacteria</taxon>
        <taxon>Bacillati</taxon>
        <taxon>Actinomycetota</taxon>
        <taxon>Actinomycetes</taxon>
        <taxon>Propionibacteriales</taxon>
        <taxon>Nocardioidaceae</taxon>
        <taxon>Nocardioides</taxon>
    </lineage>
</organism>
<dbReference type="PANTHER" id="PTHR47019:SF1">
    <property type="entry name" value="LIPID II FLIPPASE MURJ"/>
    <property type="match status" value="1"/>
</dbReference>
<evidence type="ECO:0000256" key="1">
    <source>
        <dbReference type="ARBA" id="ARBA00004651"/>
    </source>
</evidence>
<feature type="transmembrane region" description="Helical" evidence="8">
    <location>
        <begin position="212"/>
        <end position="233"/>
    </location>
</feature>
<gene>
    <name evidence="9" type="ORF">J2S59_001139</name>
</gene>
<feature type="transmembrane region" description="Helical" evidence="8">
    <location>
        <begin position="254"/>
        <end position="277"/>
    </location>
</feature>
<keyword evidence="5" id="KW-0573">Peptidoglycan synthesis</keyword>
<feature type="transmembrane region" description="Helical" evidence="8">
    <location>
        <begin position="443"/>
        <end position="462"/>
    </location>
</feature>
<sequence length="564" mass="59515">MSDDAARERSSILASSAVMAAGTVVSRISGFVRAALLAAALGAFLHAELFTIANTIPNMLYILLAGGVFNAVLVPQLVRAIERGPESGERYTNLVITVAGLFLAGVTALLVLCAPWIMQVLLSDQFFEPAYAEHRESIINLARYCLPQVFFYGMFTLVGQVLNARGVFGPMMWAPIANNVVSMAVLGGYLWVFGPTSDVNAAYSSSQELVLGLGSTFGIVVQLAVLVPFLRAAGVRYRPRFDVRGSGLGHTARLAGWTIGFVIVNQIAYTVVVRVASSGAAAGAVAETGTGYTVYSQTFLLMILPHSVATVSLATAMLPRLSRLANAGDRRGLGREVASTLRIALTLIAPAAAALGLVALPVSELVFGYGAAADSADAYAPSLALFGPGLLFFTIHYLMLRGFYAMEQTRTVFWIQCIVAVVNIAAAVGYTRGIDPIDTAPRLVLAYASAYLAGAIVSFAVLRRRTTTDGVPGLALRPLGVFAARIAAALVPAVLAAAGVMIGLERLLDDTTWADSKFAAIAVLAATIGVELVVYLVVARALRVAEVQEMTALVARRLPGRSRR</sequence>
<dbReference type="Pfam" id="PF03023">
    <property type="entry name" value="MurJ"/>
    <property type="match status" value="1"/>
</dbReference>
<dbReference type="InterPro" id="IPR051050">
    <property type="entry name" value="Lipid_II_flippase_MurJ/MviN"/>
</dbReference>
<dbReference type="RefSeq" id="WP_068120188.1">
    <property type="nucleotide sequence ID" value="NZ_CCXJ01000241.1"/>
</dbReference>
<evidence type="ECO:0000256" key="5">
    <source>
        <dbReference type="ARBA" id="ARBA00022984"/>
    </source>
</evidence>
<keyword evidence="10" id="KW-1185">Reference proteome</keyword>
<dbReference type="PRINTS" id="PR01806">
    <property type="entry name" value="VIRFACTRMVIN"/>
</dbReference>
<feature type="transmembrane region" description="Helical" evidence="8">
    <location>
        <begin position="412"/>
        <end position="431"/>
    </location>
</feature>
<proteinExistence type="predicted"/>
<evidence type="ECO:0000313" key="9">
    <source>
        <dbReference type="EMBL" id="MDP9821330.1"/>
    </source>
</evidence>
<feature type="transmembrane region" description="Helical" evidence="8">
    <location>
        <begin position="379"/>
        <end position="400"/>
    </location>
</feature>
<keyword evidence="7 8" id="KW-0472">Membrane</keyword>
<evidence type="ECO:0000313" key="10">
    <source>
        <dbReference type="Proteomes" id="UP001240447"/>
    </source>
</evidence>
<protein>
    <submittedName>
        <fullName evidence="9">Peptidoglycan lipid II flippase</fullName>
    </submittedName>
</protein>
<feature type="transmembrane region" description="Helical" evidence="8">
    <location>
        <begin position="59"/>
        <end position="81"/>
    </location>
</feature>
<dbReference type="PANTHER" id="PTHR47019">
    <property type="entry name" value="LIPID II FLIPPASE MURJ"/>
    <property type="match status" value="1"/>
</dbReference>
<evidence type="ECO:0000256" key="3">
    <source>
        <dbReference type="ARBA" id="ARBA00022692"/>
    </source>
</evidence>
<feature type="transmembrane region" description="Helical" evidence="8">
    <location>
        <begin position="518"/>
        <end position="538"/>
    </location>
</feature>
<comment type="caution">
    <text evidence="9">The sequence shown here is derived from an EMBL/GenBank/DDBJ whole genome shotgun (WGS) entry which is preliminary data.</text>
</comment>
<dbReference type="InterPro" id="IPR004268">
    <property type="entry name" value="MurJ"/>
</dbReference>
<keyword evidence="3 8" id="KW-0812">Transmembrane</keyword>
<evidence type="ECO:0000256" key="6">
    <source>
        <dbReference type="ARBA" id="ARBA00022989"/>
    </source>
</evidence>
<evidence type="ECO:0000256" key="7">
    <source>
        <dbReference type="ARBA" id="ARBA00023136"/>
    </source>
</evidence>
<feature type="transmembrane region" description="Helical" evidence="8">
    <location>
        <begin position="93"/>
        <end position="118"/>
    </location>
</feature>
<feature type="transmembrane region" description="Helical" evidence="8">
    <location>
        <begin position="171"/>
        <end position="192"/>
    </location>
</feature>